<feature type="transmembrane region" description="Helical" evidence="1">
    <location>
        <begin position="65"/>
        <end position="85"/>
    </location>
</feature>
<feature type="transmembrane region" description="Helical" evidence="1">
    <location>
        <begin position="92"/>
        <end position="112"/>
    </location>
</feature>
<organism evidence="3 4">
    <name type="scientific">Cryobacterium zongtaii</name>
    <dbReference type="NCBI Taxonomy" id="1259217"/>
    <lineage>
        <taxon>Bacteria</taxon>
        <taxon>Bacillati</taxon>
        <taxon>Actinomycetota</taxon>
        <taxon>Actinomycetes</taxon>
        <taxon>Micrococcales</taxon>
        <taxon>Microbacteriaceae</taxon>
        <taxon>Cryobacterium</taxon>
    </lineage>
</organism>
<feature type="transmembrane region" description="Helical" evidence="1">
    <location>
        <begin position="124"/>
        <end position="146"/>
    </location>
</feature>
<keyword evidence="1" id="KW-0812">Transmembrane</keyword>
<dbReference type="AlphaFoldDB" id="A0A2S3Z6R3"/>
<dbReference type="PANTHER" id="PTHR28008:SF1">
    <property type="entry name" value="DOMAIN PROTEIN, PUTATIVE (AFU_ORTHOLOGUE AFUA_3G10980)-RELATED"/>
    <property type="match status" value="1"/>
</dbReference>
<evidence type="ECO:0000256" key="1">
    <source>
        <dbReference type="SAM" id="Phobius"/>
    </source>
</evidence>
<gene>
    <name evidence="3" type="ORF">C3B61_19295</name>
</gene>
<comment type="caution">
    <text evidence="3">The sequence shown here is derived from an EMBL/GenBank/DDBJ whole genome shotgun (WGS) entry which is preliminary data.</text>
</comment>
<dbReference type="Proteomes" id="UP000237340">
    <property type="component" value="Unassembled WGS sequence"/>
</dbReference>
<keyword evidence="1" id="KW-0472">Membrane</keyword>
<evidence type="ECO:0000313" key="3">
    <source>
        <dbReference type="EMBL" id="POH60843.1"/>
    </source>
</evidence>
<feature type="transmembrane region" description="Helical" evidence="1">
    <location>
        <begin position="12"/>
        <end position="33"/>
    </location>
</feature>
<proteinExistence type="predicted"/>
<keyword evidence="4" id="KW-1185">Reference proteome</keyword>
<dbReference type="EMBL" id="PPXD01000033">
    <property type="protein sequence ID" value="POH60843.1"/>
    <property type="molecule type" value="Genomic_DNA"/>
</dbReference>
<name>A0A2S3Z6R3_9MICO</name>
<sequence>MNALAHHRHAALRRIAGWLAAAYLMALALIALWPTPVDRAAAGTITRILVFLHAHGVPQRLDYPLIEFTANIALFVPVGLLGVLLMGRRRWLLAFLVGFIASCAIEFGQLVLLPARVATPVDVIANTAGTALGALLALALLAIITARSPAPQAQQP</sequence>
<reference evidence="3 4" key="1">
    <citation type="submission" date="2018-01" db="EMBL/GenBank/DDBJ databases">
        <title>Cryobacterium sp. nov., from glaciers in China.</title>
        <authorList>
            <person name="Liu Q."/>
            <person name="Xin Y.-H."/>
        </authorList>
    </citation>
    <scope>NUCLEOTIDE SEQUENCE [LARGE SCALE GENOMIC DNA]</scope>
    <source>
        <strain evidence="3 4">TMN-42</strain>
    </source>
</reference>
<dbReference type="Pfam" id="PF04892">
    <property type="entry name" value="VanZ"/>
    <property type="match status" value="1"/>
</dbReference>
<accession>A0A2S3Z6R3</accession>
<keyword evidence="1" id="KW-1133">Transmembrane helix</keyword>
<dbReference type="InterPro" id="IPR006976">
    <property type="entry name" value="VanZ-like"/>
</dbReference>
<feature type="domain" description="VanZ-like" evidence="2">
    <location>
        <begin position="22"/>
        <end position="139"/>
    </location>
</feature>
<evidence type="ECO:0000313" key="4">
    <source>
        <dbReference type="Proteomes" id="UP000237340"/>
    </source>
</evidence>
<dbReference type="RefSeq" id="WP_103462071.1">
    <property type="nucleotide sequence ID" value="NZ_PPXD01000033.1"/>
</dbReference>
<evidence type="ECO:0000259" key="2">
    <source>
        <dbReference type="Pfam" id="PF04892"/>
    </source>
</evidence>
<dbReference type="PANTHER" id="PTHR28008">
    <property type="entry name" value="DOMAIN PROTEIN, PUTATIVE (AFU_ORTHOLOGUE AFUA_3G10980)-RELATED"/>
    <property type="match status" value="1"/>
</dbReference>
<protein>
    <submittedName>
        <fullName evidence="3">VanZ family protein</fullName>
    </submittedName>
</protein>